<dbReference type="SUPFAM" id="SSF55890">
    <property type="entry name" value="Sporulation response regulatory protein Spo0B"/>
    <property type="match status" value="1"/>
</dbReference>
<comment type="caution">
    <text evidence="6">The sequence shown here is derived from an EMBL/GenBank/DDBJ whole genome shotgun (WGS) entry which is preliminary data.</text>
</comment>
<feature type="transmembrane region" description="Helical" evidence="4">
    <location>
        <begin position="12"/>
        <end position="31"/>
    </location>
</feature>
<evidence type="ECO:0000256" key="1">
    <source>
        <dbReference type="ARBA" id="ARBA00022553"/>
    </source>
</evidence>
<keyword evidence="3 6" id="KW-0418">Kinase</keyword>
<dbReference type="Gene3D" id="3.30.565.10">
    <property type="entry name" value="Histidine kinase-like ATPase, C-terminal domain"/>
    <property type="match status" value="1"/>
</dbReference>
<evidence type="ECO:0000259" key="5">
    <source>
        <dbReference type="Pfam" id="PF14501"/>
    </source>
</evidence>
<evidence type="ECO:0000313" key="7">
    <source>
        <dbReference type="Proteomes" id="UP000628463"/>
    </source>
</evidence>
<feature type="transmembrane region" description="Helical" evidence="4">
    <location>
        <begin position="37"/>
        <end position="56"/>
    </location>
</feature>
<sequence length="436" mass="49627">MDISVILNITNYIFVLIFGIVVSLCLADISWKKYSSFYIITLILFALIQAVFYFVLGETVLNKCYPLLIHIPLVLLICFYFHKNILISVTSVLAAYLLCTPRKWFGTLAASFFDGNTLVSDTVSILVTIPLMILVIKYMSPYIIRLKYESKKALLLFFMLPLAYYILEYTFTVYTDLLYTGGAVVIDFMDSFIVVFYFILSMLSLKFSDEKNKAERENLLLTTATSQAAKEIEQLSFSQKQSSIYRHDLRHHMNFIKNCIENNETSQALSYIDEICTGLENSRFIRYCSNEAINLILSSYADKAAAQNITVNFNVTASNFDSFKIADLCSLLANALENALNACTHISEAEQRYINLKIYEKNEQLCINIANSYCSSPKYAPVFKDGIPVSYRPGHGIGVQSMISVMEKYHGLYGFFTDDREFRFQATINMTGNLGM</sequence>
<feature type="domain" description="Sensor histidine kinase NatK-like C-terminal" evidence="5">
    <location>
        <begin position="324"/>
        <end position="428"/>
    </location>
</feature>
<evidence type="ECO:0000256" key="4">
    <source>
        <dbReference type="SAM" id="Phobius"/>
    </source>
</evidence>
<feature type="transmembrane region" description="Helical" evidence="4">
    <location>
        <begin position="68"/>
        <end position="98"/>
    </location>
</feature>
<accession>A0ABR7FX52</accession>
<feature type="transmembrane region" description="Helical" evidence="4">
    <location>
        <begin position="177"/>
        <end position="200"/>
    </location>
</feature>
<keyword evidence="1" id="KW-0597">Phosphoprotein</keyword>
<proteinExistence type="predicted"/>
<name>A0ABR7FX52_9FIRM</name>
<keyword evidence="4" id="KW-0472">Membrane</keyword>
<dbReference type="CDD" id="cd16935">
    <property type="entry name" value="HATPase_AgrC-ComD-like"/>
    <property type="match status" value="1"/>
</dbReference>
<feature type="transmembrane region" description="Helical" evidence="4">
    <location>
        <begin position="118"/>
        <end position="140"/>
    </location>
</feature>
<keyword evidence="4" id="KW-1133">Transmembrane helix</keyword>
<dbReference type="Proteomes" id="UP000628463">
    <property type="component" value="Unassembled WGS sequence"/>
</dbReference>
<protein>
    <submittedName>
        <fullName evidence="6">Sensor histidine kinase</fullName>
    </submittedName>
</protein>
<dbReference type="RefSeq" id="WP_186835993.1">
    <property type="nucleotide sequence ID" value="NZ_JACOPD010000001.1"/>
</dbReference>
<feature type="transmembrane region" description="Helical" evidence="4">
    <location>
        <begin position="152"/>
        <end position="171"/>
    </location>
</feature>
<keyword evidence="7" id="KW-1185">Reference proteome</keyword>
<dbReference type="InterPro" id="IPR032834">
    <property type="entry name" value="NatK-like_C"/>
</dbReference>
<organism evidence="6 7">
    <name type="scientific">Lachnospira hominis</name>
    <name type="common">ex Liu et al. 2021</name>
    <dbReference type="NCBI Taxonomy" id="2763051"/>
    <lineage>
        <taxon>Bacteria</taxon>
        <taxon>Bacillati</taxon>
        <taxon>Bacillota</taxon>
        <taxon>Clostridia</taxon>
        <taxon>Lachnospirales</taxon>
        <taxon>Lachnospiraceae</taxon>
        <taxon>Lachnospira</taxon>
    </lineage>
</organism>
<evidence type="ECO:0000256" key="3">
    <source>
        <dbReference type="ARBA" id="ARBA00022777"/>
    </source>
</evidence>
<dbReference type="GO" id="GO:0016301">
    <property type="term" value="F:kinase activity"/>
    <property type="evidence" value="ECO:0007669"/>
    <property type="project" value="UniProtKB-KW"/>
</dbReference>
<dbReference type="InterPro" id="IPR016120">
    <property type="entry name" value="Sig_transdc_His_kin_SpoOB"/>
</dbReference>
<dbReference type="InterPro" id="IPR036890">
    <property type="entry name" value="HATPase_C_sf"/>
</dbReference>
<gene>
    <name evidence="6" type="ORF">H8S01_02035</name>
</gene>
<keyword evidence="4" id="KW-0812">Transmembrane</keyword>
<evidence type="ECO:0000313" key="6">
    <source>
        <dbReference type="EMBL" id="MBC5679744.1"/>
    </source>
</evidence>
<keyword evidence="2" id="KW-0808">Transferase</keyword>
<reference evidence="6 7" key="1">
    <citation type="submission" date="2020-08" db="EMBL/GenBank/DDBJ databases">
        <title>Genome public.</title>
        <authorList>
            <person name="Liu C."/>
            <person name="Sun Q."/>
        </authorList>
    </citation>
    <scope>NUCLEOTIDE SEQUENCE [LARGE SCALE GENOMIC DNA]</scope>
    <source>
        <strain evidence="6 7">NSJ-43</strain>
    </source>
</reference>
<dbReference type="EMBL" id="JACOPD010000001">
    <property type="protein sequence ID" value="MBC5679744.1"/>
    <property type="molecule type" value="Genomic_DNA"/>
</dbReference>
<evidence type="ECO:0000256" key="2">
    <source>
        <dbReference type="ARBA" id="ARBA00022679"/>
    </source>
</evidence>
<dbReference type="Pfam" id="PF14501">
    <property type="entry name" value="HATPase_c_5"/>
    <property type="match status" value="1"/>
</dbReference>